<dbReference type="EMBL" id="NKYI01000011">
    <property type="protein sequence ID" value="PIK90753.1"/>
    <property type="molecule type" value="Genomic_DNA"/>
</dbReference>
<evidence type="ECO:0000313" key="2">
    <source>
        <dbReference type="Proteomes" id="UP000229713"/>
    </source>
</evidence>
<organism evidence="1 2">
    <name type="scientific">Raoultella ornithinolytica</name>
    <name type="common">Klebsiella ornithinolytica</name>
    <dbReference type="NCBI Taxonomy" id="54291"/>
    <lineage>
        <taxon>Bacteria</taxon>
        <taxon>Pseudomonadati</taxon>
        <taxon>Pseudomonadota</taxon>
        <taxon>Gammaproteobacteria</taxon>
        <taxon>Enterobacterales</taxon>
        <taxon>Enterobacteriaceae</taxon>
        <taxon>Klebsiella/Raoultella group</taxon>
        <taxon>Raoultella</taxon>
    </lineage>
</organism>
<gene>
    <name evidence="1" type="ORF">CFY86_08395</name>
</gene>
<sequence>MTKFIYDTKSIMTRAWEIARETHAVLKRSVFRNTKYSVRNCLADAMARAWSEAKAVMFKASTANKKSGRYVELLAVAERDGLNHGRSWALNSDTCSVYGINPMHEGELVCYVYSN</sequence>
<protein>
    <submittedName>
        <fullName evidence="1">Uncharacterized protein</fullName>
    </submittedName>
</protein>
<evidence type="ECO:0000313" key="1">
    <source>
        <dbReference type="EMBL" id="PIK90753.1"/>
    </source>
</evidence>
<proteinExistence type="predicted"/>
<dbReference type="RefSeq" id="WP_071359470.1">
    <property type="nucleotide sequence ID" value="NZ_CP017802.2"/>
</dbReference>
<name>A0A855F498_RAOOR</name>
<reference evidence="1 2" key="1">
    <citation type="submission" date="2017-07" db="EMBL/GenBank/DDBJ databases">
        <title>Raoultella ornithinolytica strain HH3 draft genome.</title>
        <authorList>
            <person name="Duceppe M.-O."/>
            <person name="Huang H."/>
            <person name="Phipps-Todd B."/>
        </authorList>
    </citation>
    <scope>NUCLEOTIDE SEQUENCE [LARGE SCALE GENOMIC DNA]</scope>
    <source>
        <strain evidence="1 2">HH3</strain>
    </source>
</reference>
<accession>A0A855F498</accession>
<dbReference type="Proteomes" id="UP000229713">
    <property type="component" value="Unassembled WGS sequence"/>
</dbReference>
<dbReference type="AlphaFoldDB" id="A0A855F498"/>
<comment type="caution">
    <text evidence="1">The sequence shown here is derived from an EMBL/GenBank/DDBJ whole genome shotgun (WGS) entry which is preliminary data.</text>
</comment>